<evidence type="ECO:0000256" key="3">
    <source>
        <dbReference type="PROSITE-ProRule" id="PRU00221"/>
    </source>
</evidence>
<dbReference type="PROSITE" id="PS00678">
    <property type="entry name" value="WD_REPEATS_1"/>
    <property type="match status" value="2"/>
</dbReference>
<keyword evidence="6" id="KW-1185">Reference proteome</keyword>
<keyword evidence="1 3" id="KW-0853">WD repeat</keyword>
<dbReference type="Gene3D" id="2.130.10.10">
    <property type="entry name" value="YVTN repeat-like/Quinoprotein amine dehydrogenase"/>
    <property type="match status" value="2"/>
</dbReference>
<dbReference type="InterPro" id="IPR019775">
    <property type="entry name" value="WD40_repeat_CS"/>
</dbReference>
<feature type="repeat" description="WD" evidence="3">
    <location>
        <begin position="248"/>
        <end position="282"/>
    </location>
</feature>
<organism evidence="5 6">
    <name type="scientific">Gilvimarinus japonicus</name>
    <dbReference type="NCBI Taxonomy" id="1796469"/>
    <lineage>
        <taxon>Bacteria</taxon>
        <taxon>Pseudomonadati</taxon>
        <taxon>Pseudomonadota</taxon>
        <taxon>Gammaproteobacteria</taxon>
        <taxon>Cellvibrionales</taxon>
        <taxon>Cellvibrionaceae</taxon>
        <taxon>Gilvimarinus</taxon>
    </lineage>
</organism>
<dbReference type="RefSeq" id="WP_382414414.1">
    <property type="nucleotide sequence ID" value="NZ_AP031500.1"/>
</dbReference>
<dbReference type="Proteomes" id="UP001595548">
    <property type="component" value="Unassembled WGS sequence"/>
</dbReference>
<evidence type="ECO:0000313" key="5">
    <source>
        <dbReference type="EMBL" id="MFC3154256.1"/>
    </source>
</evidence>
<keyword evidence="4" id="KW-0732">Signal</keyword>
<dbReference type="PANTHER" id="PTHR19848:SF8">
    <property type="entry name" value="F-BOX AND WD REPEAT DOMAIN CONTAINING 7"/>
    <property type="match status" value="1"/>
</dbReference>
<gene>
    <name evidence="5" type="ORF">ACFOEB_03505</name>
</gene>
<keyword evidence="2" id="KW-0677">Repeat</keyword>
<feature type="repeat" description="WD" evidence="3">
    <location>
        <begin position="152"/>
        <end position="193"/>
    </location>
</feature>
<accession>A0ABV7HRW7</accession>
<name>A0ABV7HRW7_9GAMM</name>
<evidence type="ECO:0000256" key="1">
    <source>
        <dbReference type="ARBA" id="ARBA00022574"/>
    </source>
</evidence>
<evidence type="ECO:0000256" key="4">
    <source>
        <dbReference type="SAM" id="SignalP"/>
    </source>
</evidence>
<dbReference type="PROSITE" id="PS50294">
    <property type="entry name" value="WD_REPEATS_REGION"/>
    <property type="match status" value="1"/>
</dbReference>
<reference evidence="6" key="1">
    <citation type="journal article" date="2019" name="Int. J. Syst. Evol. Microbiol.">
        <title>The Global Catalogue of Microorganisms (GCM) 10K type strain sequencing project: providing services to taxonomists for standard genome sequencing and annotation.</title>
        <authorList>
            <consortium name="The Broad Institute Genomics Platform"/>
            <consortium name="The Broad Institute Genome Sequencing Center for Infectious Disease"/>
            <person name="Wu L."/>
            <person name="Ma J."/>
        </authorList>
    </citation>
    <scope>NUCLEOTIDE SEQUENCE [LARGE SCALE GENOMIC DNA]</scope>
    <source>
        <strain evidence="6">KCTC 52141</strain>
    </source>
</reference>
<comment type="caution">
    <text evidence="5">The sequence shown here is derived from an EMBL/GenBank/DDBJ whole genome shotgun (WGS) entry which is preliminary data.</text>
</comment>
<dbReference type="PANTHER" id="PTHR19848">
    <property type="entry name" value="WD40 REPEAT PROTEIN"/>
    <property type="match status" value="1"/>
</dbReference>
<dbReference type="SMART" id="SM00320">
    <property type="entry name" value="WD40"/>
    <property type="match status" value="4"/>
</dbReference>
<dbReference type="PROSITE" id="PS50082">
    <property type="entry name" value="WD_REPEATS_2"/>
    <property type="match status" value="2"/>
</dbReference>
<sequence length="324" mass="35591">MMKPLLLTAALLPFLSACSPAPEAELKVANRSVQSASLARDGSHAVIGSTYQGGSYWQITPAERLYDWNHSSDTTRLLLHSAISSDGGWAITVDHQTLVLWNTATGESVAYWRISSEIRAMALGRFGNVALLGLDDGRAVLYDVRRGGTFGTFQHDAPVNAVALNDDLSLALTGSSDNAAHLWDTQSGKQLQQRNYSDPVQQVALSPDGKRALVGARYDSIELFDTATGELSWQLPLGHERIIRGISLSTARFSNDGAYLLTGRPDGRVQLWDIEQQQELYHWQLPKLSAWQPSPTSVLDVSFTDDTERYRAVSGNGYIYTLSY</sequence>
<dbReference type="InterPro" id="IPR015943">
    <property type="entry name" value="WD40/YVTN_repeat-like_dom_sf"/>
</dbReference>
<feature type="signal peptide" evidence="4">
    <location>
        <begin position="1"/>
        <end position="23"/>
    </location>
</feature>
<dbReference type="InterPro" id="IPR011047">
    <property type="entry name" value="Quinoprotein_ADH-like_sf"/>
</dbReference>
<dbReference type="InterPro" id="IPR001680">
    <property type="entry name" value="WD40_rpt"/>
</dbReference>
<evidence type="ECO:0000256" key="2">
    <source>
        <dbReference type="ARBA" id="ARBA00022737"/>
    </source>
</evidence>
<evidence type="ECO:0000313" key="6">
    <source>
        <dbReference type="Proteomes" id="UP001595548"/>
    </source>
</evidence>
<dbReference type="EMBL" id="JBHRTL010000004">
    <property type="protein sequence ID" value="MFC3154256.1"/>
    <property type="molecule type" value="Genomic_DNA"/>
</dbReference>
<dbReference type="PROSITE" id="PS51257">
    <property type="entry name" value="PROKAR_LIPOPROTEIN"/>
    <property type="match status" value="1"/>
</dbReference>
<dbReference type="Pfam" id="PF00400">
    <property type="entry name" value="WD40"/>
    <property type="match status" value="2"/>
</dbReference>
<dbReference type="SUPFAM" id="SSF50998">
    <property type="entry name" value="Quinoprotein alcohol dehydrogenase-like"/>
    <property type="match status" value="1"/>
</dbReference>
<feature type="chain" id="PRO_5045061819" evidence="4">
    <location>
        <begin position="24"/>
        <end position="324"/>
    </location>
</feature>
<proteinExistence type="predicted"/>
<protein>
    <submittedName>
        <fullName evidence="5">WD40 repeat domain-containing protein</fullName>
    </submittedName>
</protein>